<dbReference type="InterPro" id="IPR050953">
    <property type="entry name" value="N4_N6_ade-DNA_methylase"/>
</dbReference>
<evidence type="ECO:0000256" key="1">
    <source>
        <dbReference type="ARBA" id="ARBA00011900"/>
    </source>
</evidence>
<comment type="caution">
    <text evidence="10">The sequence shown here is derived from an EMBL/GenBank/DDBJ whole genome shotgun (WGS) entry which is preliminary data.</text>
</comment>
<evidence type="ECO:0000256" key="6">
    <source>
        <dbReference type="ARBA" id="ARBA00023125"/>
    </source>
</evidence>
<dbReference type="InterPro" id="IPR002052">
    <property type="entry name" value="DNA_methylase_N6_adenine_CS"/>
</dbReference>
<dbReference type="GO" id="GO:0032259">
    <property type="term" value="P:methylation"/>
    <property type="evidence" value="ECO:0007669"/>
    <property type="project" value="UniProtKB-KW"/>
</dbReference>
<dbReference type="PROSITE" id="PS00092">
    <property type="entry name" value="N6_MTASE"/>
    <property type="match status" value="1"/>
</dbReference>
<name>A0A5C5WV69_9BACT</name>
<dbReference type="PANTHER" id="PTHR33841">
    <property type="entry name" value="DNA METHYLTRANSFERASE YEEA-RELATED"/>
    <property type="match status" value="1"/>
</dbReference>
<dbReference type="PANTHER" id="PTHR33841:SF1">
    <property type="entry name" value="DNA METHYLTRANSFERASE A"/>
    <property type="match status" value="1"/>
</dbReference>
<proteinExistence type="predicted"/>
<dbReference type="Proteomes" id="UP000316598">
    <property type="component" value="Unassembled WGS sequence"/>
</dbReference>
<keyword evidence="4" id="KW-0949">S-adenosyl-L-methionine</keyword>
<comment type="catalytic activity">
    <reaction evidence="7">
        <text>a 2'-deoxyadenosine in DNA + S-adenosyl-L-methionine = an N(6)-methyl-2'-deoxyadenosine in DNA + S-adenosyl-L-homocysteine + H(+)</text>
        <dbReference type="Rhea" id="RHEA:15197"/>
        <dbReference type="Rhea" id="RHEA-COMP:12418"/>
        <dbReference type="Rhea" id="RHEA-COMP:12419"/>
        <dbReference type="ChEBI" id="CHEBI:15378"/>
        <dbReference type="ChEBI" id="CHEBI:57856"/>
        <dbReference type="ChEBI" id="CHEBI:59789"/>
        <dbReference type="ChEBI" id="CHEBI:90615"/>
        <dbReference type="ChEBI" id="CHEBI:90616"/>
        <dbReference type="EC" id="2.1.1.72"/>
    </reaction>
</comment>
<evidence type="ECO:0000313" key="10">
    <source>
        <dbReference type="EMBL" id="TWT54508.1"/>
    </source>
</evidence>
<evidence type="ECO:0000256" key="7">
    <source>
        <dbReference type="ARBA" id="ARBA00047942"/>
    </source>
</evidence>
<dbReference type="InterPro" id="IPR011639">
    <property type="entry name" value="MethylTrfase_TaqI-like_dom"/>
</dbReference>
<dbReference type="Pfam" id="PF07669">
    <property type="entry name" value="Eco57I"/>
    <property type="match status" value="1"/>
</dbReference>
<dbReference type="GO" id="GO:0009307">
    <property type="term" value="P:DNA restriction-modification system"/>
    <property type="evidence" value="ECO:0007669"/>
    <property type="project" value="UniProtKB-KW"/>
</dbReference>
<reference evidence="10 11" key="1">
    <citation type="submission" date="2019-02" db="EMBL/GenBank/DDBJ databases">
        <title>Deep-cultivation of Planctomycetes and their phenomic and genomic characterization uncovers novel biology.</title>
        <authorList>
            <person name="Wiegand S."/>
            <person name="Jogler M."/>
            <person name="Boedeker C."/>
            <person name="Pinto D."/>
            <person name="Vollmers J."/>
            <person name="Rivas-Marin E."/>
            <person name="Kohn T."/>
            <person name="Peeters S.H."/>
            <person name="Heuer A."/>
            <person name="Rast P."/>
            <person name="Oberbeckmann S."/>
            <person name="Bunk B."/>
            <person name="Jeske O."/>
            <person name="Meyerdierks A."/>
            <person name="Storesund J.E."/>
            <person name="Kallscheuer N."/>
            <person name="Luecker S."/>
            <person name="Lage O.M."/>
            <person name="Pohl T."/>
            <person name="Merkel B.J."/>
            <person name="Hornburger P."/>
            <person name="Mueller R.-W."/>
            <person name="Bruemmer F."/>
            <person name="Labrenz M."/>
            <person name="Spormann A.M."/>
            <person name="Op Den Camp H."/>
            <person name="Overmann J."/>
            <person name="Amann R."/>
            <person name="Jetten M.S.M."/>
            <person name="Mascher T."/>
            <person name="Medema M.H."/>
            <person name="Devos D.P."/>
            <person name="Kaster A.-K."/>
            <person name="Ovreas L."/>
            <person name="Rohde M."/>
            <person name="Galperin M.Y."/>
            <person name="Jogler C."/>
        </authorList>
    </citation>
    <scope>NUCLEOTIDE SEQUENCE [LARGE SCALE GENOMIC DNA]</scope>
    <source>
        <strain evidence="10 11">Pla22</strain>
    </source>
</reference>
<dbReference type="RefSeq" id="WP_165440590.1">
    <property type="nucleotide sequence ID" value="NZ_SJPI01000001.1"/>
</dbReference>
<evidence type="ECO:0000259" key="9">
    <source>
        <dbReference type="Pfam" id="PF12950"/>
    </source>
</evidence>
<dbReference type="PRINTS" id="PR00507">
    <property type="entry name" value="N12N6MTFRASE"/>
</dbReference>
<sequence length="556" mass="63129">MPDLIKQNGIHYTPENLAAFLAQRTLLAYGKSSKSISVVDPACGDGNLLVAIAQNAKPSVRRRMQLFGFERDPDAASNAQANLSNLGVASVTIVKHDFLDVVKKDDGFRYDIVIANPPYVRTQVLGSREAQSLAKRFGLSGRVDLYHAFSIAMASVLRDGGTLGLLTSNRFLTIKSGVKLRTYLREHFDIAEVIDLGDTKLFSASVLPVVVAAQKKSDNGGKFHDEAPFTRIYECRSHTELEEETATTCDVLDGVSDPTVAGKLRTEQGVYEIERGRLAIGQDDAIWTLATPQSNAWLKTVERYQVAKFSDVANIRVGIKTTADAVFIRERWDDLDKASRPERKLIHPLITHHDAERWSIDGTPIRKSVLYPHQLRDGRREAIRLEDFPRAAAYFDSHRERLEGRSYVTESGRNWYEIWVPHRPTDWTEPKIVFPDISERPTFFLDRSTAIVNGDCYWITLKNGYPEDWLYLILAIANSTFITDYYDHRFHNKLYAGRRRFMTQYVKQFPLPDLKCDDSRQIIRLTKKILAAKRPSTRSRLESESDVLVRQAFGVD</sequence>
<evidence type="ECO:0000313" key="11">
    <source>
        <dbReference type="Proteomes" id="UP000316598"/>
    </source>
</evidence>
<keyword evidence="2 10" id="KW-0489">Methyltransferase</keyword>
<feature type="domain" description="Type II methyltransferase M.TaqI-like" evidence="8">
    <location>
        <begin position="97"/>
        <end position="202"/>
    </location>
</feature>
<dbReference type="InterPro" id="IPR025931">
    <property type="entry name" value="TaqI_C"/>
</dbReference>
<dbReference type="AlphaFoldDB" id="A0A5C5WV69"/>
<gene>
    <name evidence="10" type="primary">paeR7IM</name>
    <name evidence="10" type="ORF">Pla22_21550</name>
</gene>
<dbReference type="Pfam" id="PF12950">
    <property type="entry name" value="TaqI_C"/>
    <property type="match status" value="1"/>
</dbReference>
<dbReference type="GO" id="GO:0003677">
    <property type="term" value="F:DNA binding"/>
    <property type="evidence" value="ECO:0007669"/>
    <property type="project" value="UniProtKB-KW"/>
</dbReference>
<keyword evidence="3 10" id="KW-0808">Transferase</keyword>
<evidence type="ECO:0000256" key="2">
    <source>
        <dbReference type="ARBA" id="ARBA00022603"/>
    </source>
</evidence>
<organism evidence="10 11">
    <name type="scientific">Rubripirellula amarantea</name>
    <dbReference type="NCBI Taxonomy" id="2527999"/>
    <lineage>
        <taxon>Bacteria</taxon>
        <taxon>Pseudomonadati</taxon>
        <taxon>Planctomycetota</taxon>
        <taxon>Planctomycetia</taxon>
        <taxon>Pirellulales</taxon>
        <taxon>Pirellulaceae</taxon>
        <taxon>Rubripirellula</taxon>
    </lineage>
</organism>
<dbReference type="Gene3D" id="3.40.50.150">
    <property type="entry name" value="Vaccinia Virus protein VP39"/>
    <property type="match status" value="1"/>
</dbReference>
<feature type="domain" description="TaqI-like C-terminal specificity" evidence="9">
    <location>
        <begin position="394"/>
        <end position="511"/>
    </location>
</feature>
<dbReference type="InterPro" id="IPR029063">
    <property type="entry name" value="SAM-dependent_MTases_sf"/>
</dbReference>
<dbReference type="EMBL" id="SJPI01000001">
    <property type="protein sequence ID" value="TWT54508.1"/>
    <property type="molecule type" value="Genomic_DNA"/>
</dbReference>
<evidence type="ECO:0000259" key="8">
    <source>
        <dbReference type="Pfam" id="PF07669"/>
    </source>
</evidence>
<evidence type="ECO:0000256" key="4">
    <source>
        <dbReference type="ARBA" id="ARBA00022691"/>
    </source>
</evidence>
<protein>
    <recommendedName>
        <fullName evidence="1">site-specific DNA-methyltransferase (adenine-specific)</fullName>
        <ecNumber evidence="1">2.1.1.72</ecNumber>
    </recommendedName>
</protein>
<dbReference type="GO" id="GO:0009007">
    <property type="term" value="F:site-specific DNA-methyltransferase (adenine-specific) activity"/>
    <property type="evidence" value="ECO:0007669"/>
    <property type="project" value="UniProtKB-EC"/>
</dbReference>
<evidence type="ECO:0000256" key="5">
    <source>
        <dbReference type="ARBA" id="ARBA00022747"/>
    </source>
</evidence>
<keyword evidence="5" id="KW-0680">Restriction system</keyword>
<accession>A0A5C5WV69</accession>
<dbReference type="CDD" id="cd02440">
    <property type="entry name" value="AdoMet_MTases"/>
    <property type="match status" value="1"/>
</dbReference>
<keyword evidence="6" id="KW-0238">DNA-binding</keyword>
<dbReference type="EC" id="2.1.1.72" evidence="1"/>
<evidence type="ECO:0000256" key="3">
    <source>
        <dbReference type="ARBA" id="ARBA00022679"/>
    </source>
</evidence>
<keyword evidence="11" id="KW-1185">Reference proteome</keyword>
<dbReference type="SUPFAM" id="SSF53335">
    <property type="entry name" value="S-adenosyl-L-methionine-dependent methyltransferases"/>
    <property type="match status" value="1"/>
</dbReference>